<keyword evidence="3" id="KW-1185">Reference proteome</keyword>
<gene>
    <name evidence="2" type="ORF">DLAC_00998</name>
</gene>
<reference evidence="2 3" key="1">
    <citation type="submission" date="2015-12" db="EMBL/GenBank/DDBJ databases">
        <title>Dictyostelia acquired genes for synthesis and detection of signals that induce cell-type specialization by lateral gene transfer from prokaryotes.</title>
        <authorList>
            <person name="Gloeckner G."/>
            <person name="Schaap P."/>
        </authorList>
    </citation>
    <scope>NUCLEOTIDE SEQUENCE [LARGE SCALE GENOMIC DNA]</scope>
    <source>
        <strain evidence="2 3">TK</strain>
    </source>
</reference>
<evidence type="ECO:0000313" key="3">
    <source>
        <dbReference type="Proteomes" id="UP000076078"/>
    </source>
</evidence>
<organism evidence="2 3">
    <name type="scientific">Tieghemostelium lacteum</name>
    <name type="common">Slime mold</name>
    <name type="synonym">Dictyostelium lacteum</name>
    <dbReference type="NCBI Taxonomy" id="361077"/>
    <lineage>
        <taxon>Eukaryota</taxon>
        <taxon>Amoebozoa</taxon>
        <taxon>Evosea</taxon>
        <taxon>Eumycetozoa</taxon>
        <taxon>Dictyostelia</taxon>
        <taxon>Dictyosteliales</taxon>
        <taxon>Raperosteliaceae</taxon>
        <taxon>Tieghemostelium</taxon>
    </lineage>
</organism>
<evidence type="ECO:0000256" key="1">
    <source>
        <dbReference type="SAM" id="SignalP"/>
    </source>
</evidence>
<name>A0A152A7G4_TIELA</name>
<dbReference type="OMA" id="HIAWENN"/>
<dbReference type="PANTHER" id="PTHR32256">
    <property type="match status" value="1"/>
</dbReference>
<dbReference type="STRING" id="361077.A0A152A7G4"/>
<protein>
    <submittedName>
        <fullName evidence="2">EGF-like domain-containing protein</fullName>
    </submittedName>
</protein>
<evidence type="ECO:0000313" key="2">
    <source>
        <dbReference type="EMBL" id="KYR02183.1"/>
    </source>
</evidence>
<feature type="signal peptide" evidence="1">
    <location>
        <begin position="1"/>
        <end position="19"/>
    </location>
</feature>
<keyword evidence="1" id="KW-0732">Signal</keyword>
<sequence length="432" mass="49367">MNYKFIILLISLNILKSFAGQCSFDWQCPNLPNSYCRNKLIVQSNDIAVHDQRVYFVGRYSNDDPATAHANLLSVPFQPNLNDKYRQEFQFQGEDFSLSYARYGGIMGYEMNNNFFMTILNRFKNQPYLGFYLGPFNNNGVSSHVFTALFEGGSYQKMYFDSAGNQIYRCQLGNLQWYSINPDIQKLVSGRTLYKVYCEGVWLNGDNLYWTSRDPAAGNFSINFHIGNKNVPNNQPNVPTTIGENEEVYAFTGSNTDIIYSTKDALYKMAIPNGQNIPISRQLITNDPWIESAVYKDGFVYYTTSNSYIKKVNLQNNQVTVLYEPNDYSSPKPGNCTCRYGFSGDNCDVCPPGNQIIWDNNGSPSCRPYGYCIQEYQCNNVVPSFNFQPFATCYMYNQCICKISYLTYPNCDKCPNGQHIAWENNSPQCVPN</sequence>
<dbReference type="InterPro" id="IPR053369">
    <property type="entry name" value="SrfA-induced_signal"/>
</dbReference>
<dbReference type="InParanoid" id="A0A152A7G4"/>
<dbReference type="AlphaFoldDB" id="A0A152A7G4"/>
<dbReference type="PANTHER" id="PTHR32256:SF7">
    <property type="entry name" value="EGF-LIKE DOMAIN-CONTAINING PROTEIN"/>
    <property type="match status" value="1"/>
</dbReference>
<comment type="caution">
    <text evidence="2">The sequence shown here is derived from an EMBL/GenBank/DDBJ whole genome shotgun (WGS) entry which is preliminary data.</text>
</comment>
<dbReference type="EMBL" id="LODT01000004">
    <property type="protein sequence ID" value="KYR02183.1"/>
    <property type="molecule type" value="Genomic_DNA"/>
</dbReference>
<dbReference type="Proteomes" id="UP000076078">
    <property type="component" value="Unassembled WGS sequence"/>
</dbReference>
<accession>A0A152A7G4</accession>
<proteinExistence type="predicted"/>
<dbReference type="OrthoDB" id="21940at2759"/>
<feature type="chain" id="PRO_5007593725" evidence="1">
    <location>
        <begin position="20"/>
        <end position="432"/>
    </location>
</feature>